<dbReference type="AlphaFoldDB" id="A0A841EKZ2"/>
<evidence type="ECO:0000313" key="1">
    <source>
        <dbReference type="EMBL" id="MBB6003865.1"/>
    </source>
</evidence>
<accession>A0A841EKZ2</accession>
<comment type="caution">
    <text evidence="1">The sequence shown here is derived from an EMBL/GenBank/DDBJ whole genome shotgun (WGS) entry which is preliminary data.</text>
</comment>
<evidence type="ECO:0000313" key="2">
    <source>
        <dbReference type="Proteomes" id="UP000524404"/>
    </source>
</evidence>
<dbReference type="Proteomes" id="UP000524404">
    <property type="component" value="Unassembled WGS sequence"/>
</dbReference>
<organism evidence="1 2">
    <name type="scientific">Arcicella rosea</name>
    <dbReference type="NCBI Taxonomy" id="502909"/>
    <lineage>
        <taxon>Bacteria</taxon>
        <taxon>Pseudomonadati</taxon>
        <taxon>Bacteroidota</taxon>
        <taxon>Cytophagia</taxon>
        <taxon>Cytophagales</taxon>
        <taxon>Flectobacillaceae</taxon>
        <taxon>Arcicella</taxon>
    </lineage>
</organism>
<gene>
    <name evidence="1" type="ORF">HNP25_002524</name>
</gene>
<reference evidence="1 2" key="1">
    <citation type="submission" date="2020-08" db="EMBL/GenBank/DDBJ databases">
        <title>Functional genomics of gut bacteria from endangered species of beetles.</title>
        <authorList>
            <person name="Carlos-Shanley C."/>
        </authorList>
    </citation>
    <scope>NUCLEOTIDE SEQUENCE [LARGE SCALE GENOMIC DNA]</scope>
    <source>
        <strain evidence="1 2">S00070</strain>
    </source>
</reference>
<name>A0A841EKZ2_9BACT</name>
<dbReference type="RefSeq" id="WP_184134535.1">
    <property type="nucleotide sequence ID" value="NZ_JACHKT010000017.1"/>
</dbReference>
<protein>
    <submittedName>
        <fullName evidence="1">Uncharacterized protein</fullName>
    </submittedName>
</protein>
<keyword evidence="2" id="KW-1185">Reference proteome</keyword>
<dbReference type="EMBL" id="JACHKT010000017">
    <property type="protein sequence ID" value="MBB6003865.1"/>
    <property type="molecule type" value="Genomic_DNA"/>
</dbReference>
<sequence length="157" mass="18636">MKQLAIVEHLPDGSTRISKILGDGDEEFWQKQFEVAREAIEFQDRISDLEKFNTLHLNLLLSHCIKAGVINKQSINLEPLLMKVVEKEVAKTAWRLSRRKKLMRQFEIQYQELSGTFQKSVFSRLKSESFKWLRTYVFKRLPIPFQNFYNTLKQLTK</sequence>
<proteinExistence type="predicted"/>